<organism evidence="2 3">
    <name type="scientific">Nepenthes gracilis</name>
    <name type="common">Slender pitcher plant</name>
    <dbReference type="NCBI Taxonomy" id="150966"/>
    <lineage>
        <taxon>Eukaryota</taxon>
        <taxon>Viridiplantae</taxon>
        <taxon>Streptophyta</taxon>
        <taxon>Embryophyta</taxon>
        <taxon>Tracheophyta</taxon>
        <taxon>Spermatophyta</taxon>
        <taxon>Magnoliopsida</taxon>
        <taxon>eudicotyledons</taxon>
        <taxon>Gunneridae</taxon>
        <taxon>Pentapetalae</taxon>
        <taxon>Caryophyllales</taxon>
        <taxon>Nepenthaceae</taxon>
        <taxon>Nepenthes</taxon>
    </lineage>
</organism>
<evidence type="ECO:0000313" key="2">
    <source>
        <dbReference type="EMBL" id="GMH24156.1"/>
    </source>
</evidence>
<keyword evidence="3" id="KW-1185">Reference proteome</keyword>
<sequence>MQWMLMLLLILLQFSLLMVMQFSVLVFEQGMAEMYPCCSLLLFIGWADFDLNVAPTKLLSWFVARVVWPMELGLGISSAVVGESSAGWLRMGP</sequence>
<feature type="chain" id="PRO_5041940486" description="Secreted protein" evidence="1">
    <location>
        <begin position="22"/>
        <end position="93"/>
    </location>
</feature>
<evidence type="ECO:0000256" key="1">
    <source>
        <dbReference type="SAM" id="SignalP"/>
    </source>
</evidence>
<dbReference type="AlphaFoldDB" id="A0AAD3T908"/>
<name>A0AAD3T908_NEPGR</name>
<protein>
    <recommendedName>
        <fullName evidence="4">Secreted protein</fullName>
    </recommendedName>
</protein>
<proteinExistence type="predicted"/>
<dbReference type="Proteomes" id="UP001279734">
    <property type="component" value="Unassembled WGS sequence"/>
</dbReference>
<gene>
    <name evidence="2" type="ORF">Nepgr_025999</name>
</gene>
<comment type="caution">
    <text evidence="2">The sequence shown here is derived from an EMBL/GenBank/DDBJ whole genome shotgun (WGS) entry which is preliminary data.</text>
</comment>
<feature type="signal peptide" evidence="1">
    <location>
        <begin position="1"/>
        <end position="21"/>
    </location>
</feature>
<accession>A0AAD3T908</accession>
<keyword evidence="1" id="KW-0732">Signal</keyword>
<dbReference type="EMBL" id="BSYO01000027">
    <property type="protein sequence ID" value="GMH24156.1"/>
    <property type="molecule type" value="Genomic_DNA"/>
</dbReference>
<evidence type="ECO:0008006" key="4">
    <source>
        <dbReference type="Google" id="ProtNLM"/>
    </source>
</evidence>
<reference evidence="2" key="1">
    <citation type="submission" date="2023-05" db="EMBL/GenBank/DDBJ databases">
        <title>Nepenthes gracilis genome sequencing.</title>
        <authorList>
            <person name="Fukushima K."/>
        </authorList>
    </citation>
    <scope>NUCLEOTIDE SEQUENCE</scope>
    <source>
        <strain evidence="2">SING2019-196</strain>
    </source>
</reference>
<evidence type="ECO:0000313" key="3">
    <source>
        <dbReference type="Proteomes" id="UP001279734"/>
    </source>
</evidence>